<dbReference type="PANTHER" id="PTHR30288:SF0">
    <property type="entry name" value="FLAGELLAR HOOK-ASSOCIATED PROTEIN 2"/>
    <property type="match status" value="1"/>
</dbReference>
<evidence type="ECO:0000256" key="3">
    <source>
        <dbReference type="ARBA" id="ARBA00023054"/>
    </source>
</evidence>
<feature type="domain" description="Flagellar hook-associated protein 2 N-terminal" evidence="6">
    <location>
        <begin position="19"/>
        <end position="115"/>
    </location>
</feature>
<keyword evidence="8" id="KW-0966">Cell projection</keyword>
<dbReference type="EMBL" id="FNEC01000001">
    <property type="protein sequence ID" value="SDH97064.1"/>
    <property type="molecule type" value="Genomic_DNA"/>
</dbReference>
<evidence type="ECO:0000313" key="9">
    <source>
        <dbReference type="EMBL" id="SNT02829.1"/>
    </source>
</evidence>
<accession>A0A239JAK7</accession>
<dbReference type="GO" id="GO:0007155">
    <property type="term" value="P:cell adhesion"/>
    <property type="evidence" value="ECO:0007669"/>
    <property type="project" value="InterPro"/>
</dbReference>
<dbReference type="Pfam" id="PF07196">
    <property type="entry name" value="Flagellin_IN"/>
    <property type="match status" value="1"/>
</dbReference>
<gene>
    <name evidence="8" type="ORF">SAMN05216189_1001134</name>
    <name evidence="9" type="ORF">SAMN06295949_11242</name>
</gene>
<evidence type="ECO:0000313" key="10">
    <source>
        <dbReference type="Proteomes" id="UP000198309"/>
    </source>
</evidence>
<keyword evidence="8" id="KW-0282">Flagellum</keyword>
<evidence type="ECO:0000256" key="4">
    <source>
        <dbReference type="ARBA" id="ARBA00023143"/>
    </source>
</evidence>
<dbReference type="GO" id="GO:0005576">
    <property type="term" value="C:extracellular region"/>
    <property type="evidence" value="ECO:0007669"/>
    <property type="project" value="UniProtKB-SubCell"/>
</dbReference>
<evidence type="ECO:0000256" key="2">
    <source>
        <dbReference type="ARBA" id="ARBA00011255"/>
    </source>
</evidence>
<dbReference type="InterPro" id="IPR010810">
    <property type="entry name" value="Flagellin_hook_IN_motif"/>
</dbReference>
<reference evidence="9 10" key="2">
    <citation type="submission" date="2017-06" db="EMBL/GenBank/DDBJ databases">
        <authorList>
            <person name="Varghese N."/>
            <person name="Submissions S."/>
        </authorList>
    </citation>
    <scope>NUCLEOTIDE SEQUENCE [LARGE SCALE GENOMIC DNA]</scope>
    <source>
        <strain evidence="9 10">RLD-1</strain>
    </source>
</reference>
<name>A0A239JAK7_9PSED</name>
<sequence length="470" mass="48058">MTTISSSSSGSIASTGLGSGLDIDSIVSALVKAQTSAKQTQITNLTKSSTTQLSAVGSLKSALSTFQLAVATLNTADSFSGLKATSSDETKATATASASATAGTYTLEVDKLATASKVASQYVGSSDKFGAGRLTLSQGGSNYYVTVSAGDSLSTIRDNINKLSSTSGISANIVTDSSGSRLVLSSTTTGAGTDISVKSSGDSTLGKLAIDGTAAYGSSTGGYLVQAGDAEFKLDGLSMTSSSNTLDKAVSGVTFNLLATGSSTVTVATNTDDLTANIQKFVDAYNTMVKSISSLTDITTTTNEDGTTSTSAGPLSSDATTRTLLNNLRNEFVNLSSGSGTLQVLSQLGITSQKDGTLSVDSSKLSKGLETYAGNIQSFFTGSDGFLKRMYNAVDSYAKTNGILDQQTDSINATISSLKKQQTDLDDRTAKLTDILYAKYNAMDSLVAQLNATSSSVMTTLNALNKSSDD</sequence>
<proteinExistence type="inferred from homology"/>
<dbReference type="InterPro" id="IPR003481">
    <property type="entry name" value="FliD_N"/>
</dbReference>
<comment type="similarity">
    <text evidence="1 5">Belongs to the FliD family.</text>
</comment>
<dbReference type="Pfam" id="PF02465">
    <property type="entry name" value="FliD_N"/>
    <property type="match status" value="1"/>
</dbReference>
<dbReference type="EMBL" id="FZPC01000012">
    <property type="protein sequence ID" value="SNT02829.1"/>
    <property type="molecule type" value="Genomic_DNA"/>
</dbReference>
<evidence type="ECO:0000256" key="1">
    <source>
        <dbReference type="ARBA" id="ARBA00009764"/>
    </source>
</evidence>
<evidence type="ECO:0000259" key="6">
    <source>
        <dbReference type="Pfam" id="PF02465"/>
    </source>
</evidence>
<dbReference type="RefSeq" id="WP_089391786.1">
    <property type="nucleotide sequence ID" value="NZ_FNEC01000001.1"/>
</dbReference>
<dbReference type="AlphaFoldDB" id="A0A239JAK7"/>
<evidence type="ECO:0000259" key="7">
    <source>
        <dbReference type="Pfam" id="PF07195"/>
    </source>
</evidence>
<dbReference type="PANTHER" id="PTHR30288">
    <property type="entry name" value="FLAGELLAR CAP/ASSEMBLY PROTEIN FLID"/>
    <property type="match status" value="1"/>
</dbReference>
<comment type="subunit">
    <text evidence="2 5">Homopentamer.</text>
</comment>
<dbReference type="GO" id="GO:0009421">
    <property type="term" value="C:bacterial-type flagellum filament cap"/>
    <property type="evidence" value="ECO:0007669"/>
    <property type="project" value="InterPro"/>
</dbReference>
<comment type="subcellular location">
    <subcellularLocation>
        <location evidence="5">Secreted</location>
    </subcellularLocation>
    <subcellularLocation>
        <location evidence="5">Bacterial flagellum</location>
    </subcellularLocation>
</comment>
<keyword evidence="8" id="KW-0969">Cilium</keyword>
<keyword evidence="3" id="KW-0175">Coiled coil</keyword>
<dbReference type="Proteomes" id="UP000198309">
    <property type="component" value="Unassembled WGS sequence"/>
</dbReference>
<reference evidence="8 11" key="1">
    <citation type="submission" date="2016-10" db="EMBL/GenBank/DDBJ databases">
        <authorList>
            <person name="de Groot N.N."/>
        </authorList>
    </citation>
    <scope>NUCLEOTIDE SEQUENCE [LARGE SCALE GENOMIC DNA]</scope>
    <source>
        <strain evidence="8 11">CCM 7361</strain>
    </source>
</reference>
<evidence type="ECO:0000256" key="5">
    <source>
        <dbReference type="RuleBase" id="RU362066"/>
    </source>
</evidence>
<evidence type="ECO:0000313" key="8">
    <source>
        <dbReference type="EMBL" id="SDH97064.1"/>
    </source>
</evidence>
<dbReference type="GO" id="GO:0071973">
    <property type="term" value="P:bacterial-type flagellum-dependent cell motility"/>
    <property type="evidence" value="ECO:0007669"/>
    <property type="project" value="TreeGrafter"/>
</dbReference>
<dbReference type="GO" id="GO:0009424">
    <property type="term" value="C:bacterial-type flagellum hook"/>
    <property type="evidence" value="ECO:0007669"/>
    <property type="project" value="UniProtKB-UniRule"/>
</dbReference>
<dbReference type="Pfam" id="PF07195">
    <property type="entry name" value="FliD_C"/>
    <property type="match status" value="1"/>
</dbReference>
<feature type="domain" description="Flagellar hook-associated protein 2 C-terminal" evidence="7">
    <location>
        <begin position="227"/>
        <end position="452"/>
    </location>
</feature>
<keyword evidence="10" id="KW-1185">Reference proteome</keyword>
<keyword evidence="5" id="KW-0964">Secreted</keyword>
<keyword evidence="4 5" id="KW-0975">Bacterial flagellum</keyword>
<dbReference type="InterPro" id="IPR040026">
    <property type="entry name" value="FliD"/>
</dbReference>
<comment type="function">
    <text evidence="5">Required for morphogenesis and for the elongation of the flagellar filament by facilitating polymerization of the flagellin monomers at the tip of growing filament. Forms a capping structure, which prevents flagellin subunits (transported through the central channel of the flagellum) from leaking out without polymerization at the distal end.</text>
</comment>
<organism evidence="8 11">
    <name type="scientific">Pseudomonas delhiensis</name>
    <dbReference type="NCBI Taxonomy" id="366289"/>
    <lineage>
        <taxon>Bacteria</taxon>
        <taxon>Pseudomonadati</taxon>
        <taxon>Pseudomonadota</taxon>
        <taxon>Gammaproteobacteria</taxon>
        <taxon>Pseudomonadales</taxon>
        <taxon>Pseudomonadaceae</taxon>
        <taxon>Pseudomonas</taxon>
    </lineage>
</organism>
<dbReference type="InterPro" id="IPR010809">
    <property type="entry name" value="FliD_C"/>
</dbReference>
<protein>
    <recommendedName>
        <fullName evidence="5">Flagellar hook-associated protein 2</fullName>
        <shortName evidence="5">HAP2</shortName>
    </recommendedName>
    <alternativeName>
        <fullName evidence="5">Flagellar cap protein</fullName>
    </alternativeName>
</protein>
<evidence type="ECO:0000313" key="11">
    <source>
        <dbReference type="Proteomes" id="UP000199693"/>
    </source>
</evidence>
<dbReference type="Proteomes" id="UP000199693">
    <property type="component" value="Unassembled WGS sequence"/>
</dbReference>